<keyword evidence="2 7" id="KW-0813">Transport</keyword>
<accession>A0A8J3ITZ6</accession>
<evidence type="ECO:0000256" key="7">
    <source>
        <dbReference type="RuleBase" id="RU363032"/>
    </source>
</evidence>
<comment type="similarity">
    <text evidence="7">Belongs to the binding-protein-dependent transport system permease family.</text>
</comment>
<feature type="transmembrane region" description="Helical" evidence="7">
    <location>
        <begin position="156"/>
        <end position="180"/>
    </location>
</feature>
<comment type="caution">
    <text evidence="9">The sequence shown here is derived from an EMBL/GenBank/DDBJ whole genome shotgun (WGS) entry which is preliminary data.</text>
</comment>
<keyword evidence="5 7" id="KW-1133">Transmembrane helix</keyword>
<feature type="transmembrane region" description="Helical" evidence="7">
    <location>
        <begin position="123"/>
        <end position="144"/>
    </location>
</feature>
<dbReference type="GO" id="GO:0005886">
    <property type="term" value="C:plasma membrane"/>
    <property type="evidence" value="ECO:0007669"/>
    <property type="project" value="UniProtKB-SubCell"/>
</dbReference>
<feature type="transmembrane region" description="Helical" evidence="7">
    <location>
        <begin position="201"/>
        <end position="222"/>
    </location>
</feature>
<dbReference type="AlphaFoldDB" id="A0A8J3ITZ6"/>
<dbReference type="InterPro" id="IPR000515">
    <property type="entry name" value="MetI-like"/>
</dbReference>
<gene>
    <name evidence="9" type="ORF">KSF_053190</name>
</gene>
<dbReference type="CDD" id="cd06261">
    <property type="entry name" value="TM_PBP2"/>
    <property type="match status" value="1"/>
</dbReference>
<evidence type="ECO:0000256" key="1">
    <source>
        <dbReference type="ARBA" id="ARBA00004651"/>
    </source>
</evidence>
<feature type="domain" description="ABC transmembrane type-1" evidence="8">
    <location>
        <begin position="88"/>
        <end position="280"/>
    </location>
</feature>
<dbReference type="RefSeq" id="WP_220205959.1">
    <property type="nucleotide sequence ID" value="NZ_BNJK01000001.1"/>
</dbReference>
<evidence type="ECO:0000313" key="9">
    <source>
        <dbReference type="EMBL" id="GHO95271.1"/>
    </source>
</evidence>
<evidence type="ECO:0000256" key="4">
    <source>
        <dbReference type="ARBA" id="ARBA00022692"/>
    </source>
</evidence>
<keyword evidence="4 7" id="KW-0812">Transmembrane</keyword>
<keyword evidence="10" id="KW-1185">Reference proteome</keyword>
<evidence type="ECO:0000256" key="2">
    <source>
        <dbReference type="ARBA" id="ARBA00022448"/>
    </source>
</evidence>
<feature type="transmembrane region" description="Helical" evidence="7">
    <location>
        <begin position="87"/>
        <end position="111"/>
    </location>
</feature>
<dbReference type="PANTHER" id="PTHR43744">
    <property type="entry name" value="ABC TRANSPORTER PERMEASE PROTEIN MG189-RELATED-RELATED"/>
    <property type="match status" value="1"/>
</dbReference>
<keyword evidence="3" id="KW-1003">Cell membrane</keyword>
<evidence type="ECO:0000313" key="10">
    <source>
        <dbReference type="Proteomes" id="UP000597444"/>
    </source>
</evidence>
<evidence type="ECO:0000256" key="6">
    <source>
        <dbReference type="ARBA" id="ARBA00023136"/>
    </source>
</evidence>
<feature type="transmembrane region" description="Helical" evidence="7">
    <location>
        <begin position="259"/>
        <end position="280"/>
    </location>
</feature>
<reference evidence="9" key="1">
    <citation type="submission" date="2020-10" db="EMBL/GenBank/DDBJ databases">
        <title>Taxonomic study of unclassified bacteria belonging to the class Ktedonobacteria.</title>
        <authorList>
            <person name="Yabe S."/>
            <person name="Wang C.M."/>
            <person name="Zheng Y."/>
            <person name="Sakai Y."/>
            <person name="Cavaletti L."/>
            <person name="Monciardini P."/>
            <person name="Donadio S."/>
        </authorList>
    </citation>
    <scope>NUCLEOTIDE SEQUENCE</scope>
    <source>
        <strain evidence="9">ID150040</strain>
    </source>
</reference>
<dbReference type="GO" id="GO:0055085">
    <property type="term" value="P:transmembrane transport"/>
    <property type="evidence" value="ECO:0007669"/>
    <property type="project" value="InterPro"/>
</dbReference>
<feature type="transmembrane region" description="Helical" evidence="7">
    <location>
        <begin position="25"/>
        <end position="45"/>
    </location>
</feature>
<feature type="transmembrane region" description="Helical" evidence="7">
    <location>
        <begin position="228"/>
        <end position="252"/>
    </location>
</feature>
<name>A0A8J3ITZ6_9CHLR</name>
<dbReference type="PANTHER" id="PTHR43744:SF8">
    <property type="entry name" value="SN-GLYCEROL-3-PHOSPHATE TRANSPORT SYSTEM PERMEASE PROTEIN UGPE"/>
    <property type="match status" value="1"/>
</dbReference>
<dbReference type="EMBL" id="BNJK01000001">
    <property type="protein sequence ID" value="GHO95271.1"/>
    <property type="molecule type" value="Genomic_DNA"/>
</dbReference>
<evidence type="ECO:0000259" key="8">
    <source>
        <dbReference type="PROSITE" id="PS50928"/>
    </source>
</evidence>
<dbReference type="InterPro" id="IPR035906">
    <property type="entry name" value="MetI-like_sf"/>
</dbReference>
<dbReference type="SUPFAM" id="SSF161098">
    <property type="entry name" value="MetI-like"/>
    <property type="match status" value="1"/>
</dbReference>
<dbReference type="Proteomes" id="UP000597444">
    <property type="component" value="Unassembled WGS sequence"/>
</dbReference>
<organism evidence="9 10">
    <name type="scientific">Reticulibacter mediterranei</name>
    <dbReference type="NCBI Taxonomy" id="2778369"/>
    <lineage>
        <taxon>Bacteria</taxon>
        <taxon>Bacillati</taxon>
        <taxon>Chloroflexota</taxon>
        <taxon>Ktedonobacteria</taxon>
        <taxon>Ktedonobacterales</taxon>
        <taxon>Reticulibacteraceae</taxon>
        <taxon>Reticulibacter</taxon>
    </lineage>
</organism>
<proteinExistence type="inferred from homology"/>
<comment type="subcellular location">
    <subcellularLocation>
        <location evidence="1 7">Cell membrane</location>
        <topology evidence="1 7">Multi-pass membrane protein</topology>
    </subcellularLocation>
</comment>
<sequence length="294" mass="32385">MGVSSLSRGQQKSGILFYKVRQKGAFGLTHLILLVGGIIWMYPFLWMLGSSLKTNADFFDQGLNIFPRQIEWSNYPNAWNEASFGQFFGNTVIVAGSTVILVLLFTAMAGYALARTEFPGKKLLLGLIALTLFLPHGYTILPVFDLVQHLGLLNSLTSIILVQTAGGMVFSTFLFMGYFSSMEREIEDAARVDGANFNQRFWMVMFPLAGPMLATVALFTFIGAWNSFFIPLVFTLGTPELHTLAVGMYAFIGENSTNWTYLAAGSVITLGPIMVVFVLLQRYFINGVAGAVKS</sequence>
<dbReference type="PROSITE" id="PS50928">
    <property type="entry name" value="ABC_TM1"/>
    <property type="match status" value="1"/>
</dbReference>
<evidence type="ECO:0000256" key="5">
    <source>
        <dbReference type="ARBA" id="ARBA00022989"/>
    </source>
</evidence>
<dbReference type="Pfam" id="PF00528">
    <property type="entry name" value="BPD_transp_1"/>
    <property type="match status" value="1"/>
</dbReference>
<protein>
    <submittedName>
        <fullName evidence="9">Sugar ABC transporter permease</fullName>
    </submittedName>
</protein>
<keyword evidence="6 7" id="KW-0472">Membrane</keyword>
<dbReference type="Gene3D" id="1.10.3720.10">
    <property type="entry name" value="MetI-like"/>
    <property type="match status" value="1"/>
</dbReference>
<evidence type="ECO:0000256" key="3">
    <source>
        <dbReference type="ARBA" id="ARBA00022475"/>
    </source>
</evidence>